<dbReference type="Proteomes" id="UP001499854">
    <property type="component" value="Unassembled WGS sequence"/>
</dbReference>
<dbReference type="PROSITE" id="PS00041">
    <property type="entry name" value="HTH_ARAC_FAMILY_1"/>
    <property type="match status" value="1"/>
</dbReference>
<evidence type="ECO:0000313" key="6">
    <source>
        <dbReference type="Proteomes" id="UP001499854"/>
    </source>
</evidence>
<dbReference type="Pfam" id="PF12833">
    <property type="entry name" value="HTH_18"/>
    <property type="match status" value="1"/>
</dbReference>
<keyword evidence="6" id="KW-1185">Reference proteome</keyword>
<feature type="domain" description="HTH araC/xylS-type" evidence="4">
    <location>
        <begin position="211"/>
        <end position="309"/>
    </location>
</feature>
<dbReference type="InterPro" id="IPR009057">
    <property type="entry name" value="Homeodomain-like_sf"/>
</dbReference>
<keyword evidence="1" id="KW-0805">Transcription regulation</keyword>
<evidence type="ECO:0000256" key="1">
    <source>
        <dbReference type="ARBA" id="ARBA00023015"/>
    </source>
</evidence>
<dbReference type="RefSeq" id="WP_344660564.1">
    <property type="nucleotide sequence ID" value="NZ_BAAAQM010000042.1"/>
</dbReference>
<dbReference type="SUPFAM" id="SSF46689">
    <property type="entry name" value="Homeodomain-like"/>
    <property type="match status" value="2"/>
</dbReference>
<dbReference type="Gene3D" id="1.10.10.60">
    <property type="entry name" value="Homeodomain-like"/>
    <property type="match status" value="2"/>
</dbReference>
<dbReference type="SMART" id="SM00342">
    <property type="entry name" value="HTH_ARAC"/>
    <property type="match status" value="1"/>
</dbReference>
<evidence type="ECO:0000256" key="2">
    <source>
        <dbReference type="ARBA" id="ARBA00023125"/>
    </source>
</evidence>
<organism evidence="5 6">
    <name type="scientific">Catenulispora subtropica</name>
    <dbReference type="NCBI Taxonomy" id="450798"/>
    <lineage>
        <taxon>Bacteria</taxon>
        <taxon>Bacillati</taxon>
        <taxon>Actinomycetota</taxon>
        <taxon>Actinomycetes</taxon>
        <taxon>Catenulisporales</taxon>
        <taxon>Catenulisporaceae</taxon>
        <taxon>Catenulispora</taxon>
    </lineage>
</organism>
<protein>
    <submittedName>
        <fullName evidence="5">AraC family transcriptional regulator</fullName>
    </submittedName>
</protein>
<dbReference type="EMBL" id="BAAAQM010000042">
    <property type="protein sequence ID" value="GAA1989473.1"/>
    <property type="molecule type" value="Genomic_DNA"/>
</dbReference>
<gene>
    <name evidence="5" type="ORF">GCM10009838_60540</name>
</gene>
<evidence type="ECO:0000256" key="3">
    <source>
        <dbReference type="ARBA" id="ARBA00023163"/>
    </source>
</evidence>
<dbReference type="PROSITE" id="PS01124">
    <property type="entry name" value="HTH_ARAC_FAMILY_2"/>
    <property type="match status" value="1"/>
</dbReference>
<name>A0ABP5E0S5_9ACTN</name>
<dbReference type="InterPro" id="IPR018060">
    <property type="entry name" value="HTH_AraC"/>
</dbReference>
<dbReference type="InterPro" id="IPR032783">
    <property type="entry name" value="AraC_lig"/>
</dbReference>
<keyword evidence="2" id="KW-0238">DNA-binding</keyword>
<dbReference type="InterPro" id="IPR018062">
    <property type="entry name" value="HTH_AraC-typ_CS"/>
</dbReference>
<reference evidence="6" key="1">
    <citation type="journal article" date="2019" name="Int. J. Syst. Evol. Microbiol.">
        <title>The Global Catalogue of Microorganisms (GCM) 10K type strain sequencing project: providing services to taxonomists for standard genome sequencing and annotation.</title>
        <authorList>
            <consortium name="The Broad Institute Genomics Platform"/>
            <consortium name="The Broad Institute Genome Sequencing Center for Infectious Disease"/>
            <person name="Wu L."/>
            <person name="Ma J."/>
        </authorList>
    </citation>
    <scope>NUCLEOTIDE SEQUENCE [LARGE SCALE GENOMIC DNA]</scope>
    <source>
        <strain evidence="6">JCM 16013</strain>
    </source>
</reference>
<dbReference type="PANTHER" id="PTHR46796:SF13">
    <property type="entry name" value="HTH-TYPE TRANSCRIPTIONAL ACTIVATOR RHAS"/>
    <property type="match status" value="1"/>
</dbReference>
<dbReference type="InterPro" id="IPR050204">
    <property type="entry name" value="AraC_XylS_family_regulators"/>
</dbReference>
<dbReference type="PANTHER" id="PTHR46796">
    <property type="entry name" value="HTH-TYPE TRANSCRIPTIONAL ACTIVATOR RHAS-RELATED"/>
    <property type="match status" value="1"/>
</dbReference>
<keyword evidence="3" id="KW-0804">Transcription</keyword>
<evidence type="ECO:0000259" key="4">
    <source>
        <dbReference type="PROSITE" id="PS01124"/>
    </source>
</evidence>
<comment type="caution">
    <text evidence="5">The sequence shown here is derived from an EMBL/GenBank/DDBJ whole genome shotgun (WGS) entry which is preliminary data.</text>
</comment>
<accession>A0ABP5E0S5</accession>
<proteinExistence type="predicted"/>
<sequence length="327" mass="34836">MDVIAGLLNGPRAEGAFLLRSLLTPPWSLRVQDRAPLTLVAVVSGTAWVVPETAPPTELHPGDLAILRGPDPYVFADAPETAPQAVIHPGQRCTTPSGEELGDLRTLGTRSWGNAPDGATVLVTGTYQVLSEICAPLLAALPPLAVLRNGECDTPLIPLLGAEVARDAPGQDAVLDRLLDLLTVVALRTWLARPDVETPAWYRAQDDPVVGTALRLMHDDPAHPWTVAELADAAHVSRAAMARRFTTEVGEPPMAYLANWRLALSADLLCDPAATIASVAEQVGYGSAFALSAAFKRVRGISPKEHRERAAREATPVAAVRPWRVAV</sequence>
<evidence type="ECO:0000313" key="5">
    <source>
        <dbReference type="EMBL" id="GAA1989473.1"/>
    </source>
</evidence>
<dbReference type="Pfam" id="PF12852">
    <property type="entry name" value="Cupin_6"/>
    <property type="match status" value="1"/>
</dbReference>